<keyword evidence="5 7" id="KW-0472">Membrane</keyword>
<dbReference type="InterPro" id="IPR018247">
    <property type="entry name" value="EF_Hand_1_Ca_BS"/>
</dbReference>
<dbReference type="PANTHER" id="PTHR10037:SF62">
    <property type="entry name" value="SODIUM CHANNEL PROTEIN 60E"/>
    <property type="match status" value="1"/>
</dbReference>
<dbReference type="InterPro" id="IPR011992">
    <property type="entry name" value="EF-hand-dom_pair"/>
</dbReference>
<dbReference type="eggNOG" id="KOG2302">
    <property type="taxonomic scope" value="Eukaryota"/>
</dbReference>
<dbReference type="GO" id="GO:0005509">
    <property type="term" value="F:calcium ion binding"/>
    <property type="evidence" value="ECO:0007669"/>
    <property type="project" value="InterPro"/>
</dbReference>
<evidence type="ECO:0000313" key="12">
    <source>
        <dbReference type="Proteomes" id="UP000011087"/>
    </source>
</evidence>
<proteinExistence type="predicted"/>
<dbReference type="AlphaFoldDB" id="L1J229"/>
<sequence>MAAVYVATRKGRIRGKKAASIPTIQFPSEEDSILIAELHRQVLRYSCPPLPFNPVTVQCRDSTIGDTWQRRKVCLSKDKLLLGKVGAMDVIDYIPLDEVMAVVSKTAPSEQTEDKSHNQGEKRASIKRSTTLRIDDDELDEKIFIITTIPEGHNSGKSTVLLASSKDERDTWITAIHQAVKVYLKEKLRQGETKLERRQRQLRRIYSSTASQLFFSAVIMASFICAILSAQLQPPDGSQQARAFRALEITYTCIFAFELVVNVLSNWYWPFVSDGGDAHGDADFVVVMITVLSEIIQGVPGLSALRLIRIFKMIRVFRMLNSFRVLINALSSSVIPVLNAFCILLIFTSIFAIIGTNVFAGRSEDFFGNFLKSMFTLFQMATGDSWASATAMYFVVYMLIVNVVLMNIVVAVLLDEFISTVERERSEKKARNEETLIGLVREFHARGPLDPLVTSLMDFSTLEELSLKIFQLYQKMDLDESGSVNLEELNFGLKKLKLSPPVTLTEEDWDAITDSRKLLNSQEELGPEEFETMILTQMSNYVHRKVATAIKNEAQEFNYDVLFAIKSLLFSVDKIDNPIFKSKKQTPRKSKREILKKLFNSPVHNAFSHWKSTVTIANSLPETKYANLEEIHVCIQRMESTLSKIVSDPSPGRPQDLHILRLTDAVEKIQSSMSRHDDTLRRIEEKMSRMERHGSEGPKRPHGGANGGGQRGEEGQSQVGTMLGSDIIVVGKGKQEEREEVKLQSLSQLTAKKKMGRMQKVHSMPIHSETPKHEKLNGSSSAVYPGPSQASPQSSKRLDKFLPNGDPPDGDRPRLPAETCRGKGDYVKLSWREGEQATGAMGKTLTGKYVGGKLRVEEEGGEVREVELDRSIHQAISKIRVLRFERQ</sequence>
<reference evidence="11" key="3">
    <citation type="submission" date="2015-06" db="UniProtKB">
        <authorList>
            <consortium name="EnsemblProtists"/>
        </authorList>
    </citation>
    <scope>IDENTIFICATION</scope>
</reference>
<feature type="region of interest" description="Disordered" evidence="6">
    <location>
        <begin position="105"/>
        <end position="127"/>
    </location>
</feature>
<keyword evidence="12" id="KW-1185">Reference proteome</keyword>
<evidence type="ECO:0000256" key="4">
    <source>
        <dbReference type="ARBA" id="ARBA00022989"/>
    </source>
</evidence>
<protein>
    <recommendedName>
        <fullName evidence="13">EF-hand domain-containing protein</fullName>
    </recommendedName>
</protein>
<dbReference type="SUPFAM" id="SSF81324">
    <property type="entry name" value="Voltage-gated potassium channels"/>
    <property type="match status" value="1"/>
</dbReference>
<dbReference type="InterPro" id="IPR002048">
    <property type="entry name" value="EF_hand_dom"/>
</dbReference>
<feature type="compositionally biased region" description="Basic and acidic residues" evidence="6">
    <location>
        <begin position="689"/>
        <end position="699"/>
    </location>
</feature>
<dbReference type="PANTHER" id="PTHR10037">
    <property type="entry name" value="VOLTAGE-GATED CATION CHANNEL CALCIUM AND SODIUM"/>
    <property type="match status" value="1"/>
</dbReference>
<evidence type="ECO:0000256" key="2">
    <source>
        <dbReference type="ARBA" id="ARBA00022692"/>
    </source>
</evidence>
<feature type="transmembrane region" description="Helical" evidence="7">
    <location>
        <begin position="325"/>
        <end position="354"/>
    </location>
</feature>
<reference evidence="12" key="2">
    <citation type="submission" date="2012-11" db="EMBL/GenBank/DDBJ databases">
        <authorList>
            <person name="Kuo A."/>
            <person name="Curtis B.A."/>
            <person name="Tanifuji G."/>
            <person name="Burki F."/>
            <person name="Gruber A."/>
            <person name="Irimia M."/>
            <person name="Maruyama S."/>
            <person name="Arias M.C."/>
            <person name="Ball S.G."/>
            <person name="Gile G.H."/>
            <person name="Hirakawa Y."/>
            <person name="Hopkins J.F."/>
            <person name="Rensing S.A."/>
            <person name="Schmutz J."/>
            <person name="Symeonidi A."/>
            <person name="Elias M."/>
            <person name="Eveleigh R.J."/>
            <person name="Herman E.K."/>
            <person name="Klute M.J."/>
            <person name="Nakayama T."/>
            <person name="Obornik M."/>
            <person name="Reyes-Prieto A."/>
            <person name="Armbrust E.V."/>
            <person name="Aves S.J."/>
            <person name="Beiko R.G."/>
            <person name="Coutinho P."/>
            <person name="Dacks J.B."/>
            <person name="Durnford D.G."/>
            <person name="Fast N.M."/>
            <person name="Green B.R."/>
            <person name="Grisdale C."/>
            <person name="Hempe F."/>
            <person name="Henrissat B."/>
            <person name="Hoppner M.P."/>
            <person name="Ishida K.-I."/>
            <person name="Kim E."/>
            <person name="Koreny L."/>
            <person name="Kroth P.G."/>
            <person name="Liu Y."/>
            <person name="Malik S.-B."/>
            <person name="Maier U.G."/>
            <person name="McRose D."/>
            <person name="Mock T."/>
            <person name="Neilson J.A."/>
            <person name="Onodera N.T."/>
            <person name="Poole A.M."/>
            <person name="Pritham E.J."/>
            <person name="Richards T.A."/>
            <person name="Rocap G."/>
            <person name="Roy S.W."/>
            <person name="Sarai C."/>
            <person name="Schaack S."/>
            <person name="Shirato S."/>
            <person name="Slamovits C.H."/>
            <person name="Spencer D.F."/>
            <person name="Suzuki S."/>
            <person name="Worden A.Z."/>
            <person name="Zauner S."/>
            <person name="Barry K."/>
            <person name="Bell C."/>
            <person name="Bharti A.K."/>
            <person name="Crow J.A."/>
            <person name="Grimwood J."/>
            <person name="Kramer R."/>
            <person name="Lindquist E."/>
            <person name="Lucas S."/>
            <person name="Salamov A."/>
            <person name="McFadden G.I."/>
            <person name="Lane C.E."/>
            <person name="Keeling P.J."/>
            <person name="Gray M.W."/>
            <person name="Grigoriev I.V."/>
            <person name="Archibald J.M."/>
        </authorList>
    </citation>
    <scope>NUCLEOTIDE SEQUENCE</scope>
    <source>
        <strain evidence="12">CCMP2712</strain>
    </source>
</reference>
<feature type="region of interest" description="Disordered" evidence="6">
    <location>
        <begin position="689"/>
        <end position="721"/>
    </location>
</feature>
<evidence type="ECO:0000259" key="9">
    <source>
        <dbReference type="PROSITE" id="PS50222"/>
    </source>
</evidence>
<evidence type="ECO:0000256" key="7">
    <source>
        <dbReference type="SAM" id="Phobius"/>
    </source>
</evidence>
<evidence type="ECO:0000313" key="10">
    <source>
        <dbReference type="EMBL" id="EKX42342.1"/>
    </source>
</evidence>
<evidence type="ECO:0000259" key="8">
    <source>
        <dbReference type="PROSITE" id="PS50003"/>
    </source>
</evidence>
<dbReference type="GO" id="GO:0001518">
    <property type="term" value="C:voltage-gated sodium channel complex"/>
    <property type="evidence" value="ECO:0007669"/>
    <property type="project" value="TreeGrafter"/>
</dbReference>
<evidence type="ECO:0000256" key="6">
    <source>
        <dbReference type="SAM" id="MobiDB-lite"/>
    </source>
</evidence>
<evidence type="ECO:0000256" key="1">
    <source>
        <dbReference type="ARBA" id="ARBA00004141"/>
    </source>
</evidence>
<feature type="domain" description="PH" evidence="8">
    <location>
        <begin position="67"/>
        <end position="181"/>
    </location>
</feature>
<dbReference type="PROSITE" id="PS00018">
    <property type="entry name" value="EF_HAND_1"/>
    <property type="match status" value="1"/>
</dbReference>
<gene>
    <name evidence="10" type="ORF">GUITHDRAFT_111617</name>
</gene>
<feature type="compositionally biased region" description="Polar residues" evidence="6">
    <location>
        <begin position="777"/>
        <end position="795"/>
    </location>
</feature>
<dbReference type="Gene3D" id="1.20.120.350">
    <property type="entry name" value="Voltage-gated potassium channels. Chain C"/>
    <property type="match status" value="1"/>
</dbReference>
<dbReference type="OrthoDB" id="416585at2759"/>
<keyword evidence="3" id="KW-0106">Calcium</keyword>
<dbReference type="SMART" id="SM00233">
    <property type="entry name" value="PH"/>
    <property type="match status" value="1"/>
</dbReference>
<reference evidence="10 12" key="1">
    <citation type="journal article" date="2012" name="Nature">
        <title>Algal genomes reveal evolutionary mosaicism and the fate of nucleomorphs.</title>
        <authorList>
            <consortium name="DOE Joint Genome Institute"/>
            <person name="Curtis B.A."/>
            <person name="Tanifuji G."/>
            <person name="Burki F."/>
            <person name="Gruber A."/>
            <person name="Irimia M."/>
            <person name="Maruyama S."/>
            <person name="Arias M.C."/>
            <person name="Ball S.G."/>
            <person name="Gile G.H."/>
            <person name="Hirakawa Y."/>
            <person name="Hopkins J.F."/>
            <person name="Kuo A."/>
            <person name="Rensing S.A."/>
            <person name="Schmutz J."/>
            <person name="Symeonidi A."/>
            <person name="Elias M."/>
            <person name="Eveleigh R.J."/>
            <person name="Herman E.K."/>
            <person name="Klute M.J."/>
            <person name="Nakayama T."/>
            <person name="Obornik M."/>
            <person name="Reyes-Prieto A."/>
            <person name="Armbrust E.V."/>
            <person name="Aves S.J."/>
            <person name="Beiko R.G."/>
            <person name="Coutinho P."/>
            <person name="Dacks J.B."/>
            <person name="Durnford D.G."/>
            <person name="Fast N.M."/>
            <person name="Green B.R."/>
            <person name="Grisdale C.J."/>
            <person name="Hempel F."/>
            <person name="Henrissat B."/>
            <person name="Hoppner M.P."/>
            <person name="Ishida K."/>
            <person name="Kim E."/>
            <person name="Koreny L."/>
            <person name="Kroth P.G."/>
            <person name="Liu Y."/>
            <person name="Malik S.B."/>
            <person name="Maier U.G."/>
            <person name="McRose D."/>
            <person name="Mock T."/>
            <person name="Neilson J.A."/>
            <person name="Onodera N.T."/>
            <person name="Poole A.M."/>
            <person name="Pritham E.J."/>
            <person name="Richards T.A."/>
            <person name="Rocap G."/>
            <person name="Roy S.W."/>
            <person name="Sarai C."/>
            <person name="Schaack S."/>
            <person name="Shirato S."/>
            <person name="Slamovits C.H."/>
            <person name="Spencer D.F."/>
            <person name="Suzuki S."/>
            <person name="Worden A.Z."/>
            <person name="Zauner S."/>
            <person name="Barry K."/>
            <person name="Bell C."/>
            <person name="Bharti A.K."/>
            <person name="Crow J.A."/>
            <person name="Grimwood J."/>
            <person name="Kramer R."/>
            <person name="Lindquist E."/>
            <person name="Lucas S."/>
            <person name="Salamov A."/>
            <person name="McFadden G.I."/>
            <person name="Lane C.E."/>
            <person name="Keeling P.J."/>
            <person name="Gray M.W."/>
            <person name="Grigoriev I.V."/>
            <person name="Archibald J.M."/>
        </authorList>
    </citation>
    <scope>NUCLEOTIDE SEQUENCE</scope>
    <source>
        <strain evidence="10 12">CCMP2712</strain>
    </source>
</reference>
<feature type="transmembrane region" description="Helical" evidence="7">
    <location>
        <begin position="244"/>
        <end position="264"/>
    </location>
</feature>
<dbReference type="InterPro" id="IPR027359">
    <property type="entry name" value="Volt_channel_dom_sf"/>
</dbReference>
<dbReference type="EMBL" id="JH993017">
    <property type="protein sequence ID" value="EKX42342.1"/>
    <property type="molecule type" value="Genomic_DNA"/>
</dbReference>
<evidence type="ECO:0000313" key="11">
    <source>
        <dbReference type="EnsemblProtists" id="EKX42342"/>
    </source>
</evidence>
<feature type="compositionally biased region" description="Basic and acidic residues" evidence="6">
    <location>
        <begin position="112"/>
        <end position="124"/>
    </location>
</feature>
<feature type="transmembrane region" description="Helical" evidence="7">
    <location>
        <begin position="284"/>
        <end position="305"/>
    </location>
</feature>
<dbReference type="Gene3D" id="2.30.29.30">
    <property type="entry name" value="Pleckstrin-homology domain (PH domain)/Phosphotyrosine-binding domain (PTB)"/>
    <property type="match status" value="1"/>
</dbReference>
<feature type="transmembrane region" description="Helical" evidence="7">
    <location>
        <begin position="213"/>
        <end position="232"/>
    </location>
</feature>
<dbReference type="InterPro" id="IPR005821">
    <property type="entry name" value="Ion_trans_dom"/>
</dbReference>
<feature type="transmembrane region" description="Helical" evidence="7">
    <location>
        <begin position="366"/>
        <end position="382"/>
    </location>
</feature>
<comment type="subcellular location">
    <subcellularLocation>
        <location evidence="1">Membrane</location>
        <topology evidence="1">Multi-pass membrane protein</topology>
    </subcellularLocation>
</comment>
<evidence type="ECO:0000256" key="5">
    <source>
        <dbReference type="ARBA" id="ARBA00023136"/>
    </source>
</evidence>
<feature type="domain" description="EF-hand" evidence="9">
    <location>
        <begin position="464"/>
        <end position="499"/>
    </location>
</feature>
<evidence type="ECO:0000256" key="3">
    <source>
        <dbReference type="ARBA" id="ARBA00022837"/>
    </source>
</evidence>
<feature type="transmembrane region" description="Helical" evidence="7">
    <location>
        <begin position="394"/>
        <end position="414"/>
    </location>
</feature>
<feature type="compositionally biased region" description="Basic residues" evidence="6">
    <location>
        <begin position="751"/>
        <end position="760"/>
    </location>
</feature>
<keyword evidence="2 7" id="KW-0812">Transmembrane</keyword>
<dbReference type="InterPro" id="IPR043203">
    <property type="entry name" value="VGCC_Ca_Na"/>
</dbReference>
<feature type="compositionally biased region" description="Basic and acidic residues" evidence="6">
    <location>
        <begin position="809"/>
        <end position="820"/>
    </location>
</feature>
<dbReference type="PROSITE" id="PS50222">
    <property type="entry name" value="EF_HAND_2"/>
    <property type="match status" value="1"/>
</dbReference>
<keyword evidence="4 7" id="KW-1133">Transmembrane helix</keyword>
<dbReference type="Gene3D" id="1.10.287.70">
    <property type="match status" value="1"/>
</dbReference>
<dbReference type="PaxDb" id="55529-EKX42342"/>
<dbReference type="Pfam" id="PF00520">
    <property type="entry name" value="Ion_trans"/>
    <property type="match status" value="1"/>
</dbReference>
<dbReference type="Proteomes" id="UP000011087">
    <property type="component" value="Unassembled WGS sequence"/>
</dbReference>
<dbReference type="KEGG" id="gtt:GUITHDRAFT_111617"/>
<dbReference type="PROSITE" id="PS50003">
    <property type="entry name" value="PH_DOMAIN"/>
    <property type="match status" value="1"/>
</dbReference>
<dbReference type="InterPro" id="IPR001849">
    <property type="entry name" value="PH_domain"/>
</dbReference>
<organism evidence="10">
    <name type="scientific">Guillardia theta (strain CCMP2712)</name>
    <name type="common">Cryptophyte</name>
    <dbReference type="NCBI Taxonomy" id="905079"/>
    <lineage>
        <taxon>Eukaryota</taxon>
        <taxon>Cryptophyceae</taxon>
        <taxon>Pyrenomonadales</taxon>
        <taxon>Geminigeraceae</taxon>
        <taxon>Guillardia</taxon>
    </lineage>
</organism>
<dbReference type="RefSeq" id="XP_005829322.1">
    <property type="nucleotide sequence ID" value="XM_005829265.1"/>
</dbReference>
<dbReference type="InterPro" id="IPR011993">
    <property type="entry name" value="PH-like_dom_sf"/>
</dbReference>
<dbReference type="SUPFAM" id="SSF50729">
    <property type="entry name" value="PH domain-like"/>
    <property type="match status" value="1"/>
</dbReference>
<name>L1J229_GUITC</name>
<dbReference type="GeneID" id="17299089"/>
<dbReference type="SUPFAM" id="SSF47473">
    <property type="entry name" value="EF-hand"/>
    <property type="match status" value="1"/>
</dbReference>
<feature type="compositionally biased region" description="Basic and acidic residues" evidence="6">
    <location>
        <begin position="733"/>
        <end position="742"/>
    </location>
</feature>
<dbReference type="HOGENOM" id="CLU_298876_0_0_1"/>
<evidence type="ECO:0008006" key="13">
    <source>
        <dbReference type="Google" id="ProtNLM"/>
    </source>
</evidence>
<dbReference type="GO" id="GO:0005248">
    <property type="term" value="F:voltage-gated sodium channel activity"/>
    <property type="evidence" value="ECO:0007669"/>
    <property type="project" value="TreeGrafter"/>
</dbReference>
<feature type="region of interest" description="Disordered" evidence="6">
    <location>
        <begin position="733"/>
        <end position="820"/>
    </location>
</feature>
<dbReference type="EnsemblProtists" id="EKX42342">
    <property type="protein sequence ID" value="EKX42342"/>
    <property type="gene ID" value="GUITHDRAFT_111617"/>
</dbReference>
<accession>L1J229</accession>